<feature type="domain" description="Protein kinase" evidence="2">
    <location>
        <begin position="12"/>
        <end position="77"/>
    </location>
</feature>
<sequence>MPDRSGQQFGNYRLKKRIGKGGFGEVYLAEHIGRGTQVALKVLRASLTQETFIKAFHCQGRCHDEPIWNWSPQSNER</sequence>
<keyword evidence="1" id="KW-0067">ATP-binding</keyword>
<feature type="binding site" evidence="1">
    <location>
        <position position="41"/>
    </location>
    <ligand>
        <name>ATP</name>
        <dbReference type="ChEBI" id="CHEBI:30616"/>
    </ligand>
</feature>
<dbReference type="InterPro" id="IPR011009">
    <property type="entry name" value="Kinase-like_dom_sf"/>
</dbReference>
<dbReference type="RefSeq" id="WP_151754434.1">
    <property type="nucleotide sequence ID" value="NZ_BKZW01000001.1"/>
</dbReference>
<evidence type="ECO:0000313" key="3">
    <source>
        <dbReference type="EMBL" id="GER86275.1"/>
    </source>
</evidence>
<keyword evidence="1" id="KW-0547">Nucleotide-binding</keyword>
<dbReference type="InterPro" id="IPR017441">
    <property type="entry name" value="Protein_kinase_ATP_BS"/>
</dbReference>
<organism evidence="3 4">
    <name type="scientific">Dictyobacter vulcani</name>
    <dbReference type="NCBI Taxonomy" id="2607529"/>
    <lineage>
        <taxon>Bacteria</taxon>
        <taxon>Bacillati</taxon>
        <taxon>Chloroflexota</taxon>
        <taxon>Ktedonobacteria</taxon>
        <taxon>Ktedonobacterales</taxon>
        <taxon>Dictyobacteraceae</taxon>
        <taxon>Dictyobacter</taxon>
    </lineage>
</organism>
<dbReference type="PROSITE" id="PS00107">
    <property type="entry name" value="PROTEIN_KINASE_ATP"/>
    <property type="match status" value="1"/>
</dbReference>
<proteinExistence type="predicted"/>
<dbReference type="AlphaFoldDB" id="A0A5J4KFV8"/>
<reference evidence="3 4" key="1">
    <citation type="submission" date="2019-10" db="EMBL/GenBank/DDBJ databases">
        <title>Dictyobacter vulcani sp. nov., within the class Ktedonobacteria, isolated from soil of volcanic Mt. Zao.</title>
        <authorList>
            <person name="Zheng Y."/>
            <person name="Wang C.M."/>
            <person name="Sakai Y."/>
            <person name="Abe K."/>
            <person name="Yokota A."/>
            <person name="Yabe S."/>
        </authorList>
    </citation>
    <scope>NUCLEOTIDE SEQUENCE [LARGE SCALE GENOMIC DNA]</scope>
    <source>
        <strain evidence="3 4">W12</strain>
    </source>
</reference>
<accession>A0A5J4KFV8</accession>
<dbReference type="InterPro" id="IPR000719">
    <property type="entry name" value="Prot_kinase_dom"/>
</dbReference>
<dbReference type="GO" id="GO:0005524">
    <property type="term" value="F:ATP binding"/>
    <property type="evidence" value="ECO:0007669"/>
    <property type="project" value="UniProtKB-UniRule"/>
</dbReference>
<gene>
    <name evidence="3" type="ORF">KDW_04370</name>
</gene>
<evidence type="ECO:0000259" key="2">
    <source>
        <dbReference type="PROSITE" id="PS50011"/>
    </source>
</evidence>
<dbReference type="PROSITE" id="PS50011">
    <property type="entry name" value="PROTEIN_KINASE_DOM"/>
    <property type="match status" value="1"/>
</dbReference>
<protein>
    <recommendedName>
        <fullName evidence="2">Protein kinase domain-containing protein</fullName>
    </recommendedName>
</protein>
<dbReference type="Gene3D" id="3.30.200.20">
    <property type="entry name" value="Phosphorylase Kinase, domain 1"/>
    <property type="match status" value="1"/>
</dbReference>
<evidence type="ECO:0000256" key="1">
    <source>
        <dbReference type="PROSITE-ProRule" id="PRU10141"/>
    </source>
</evidence>
<dbReference type="GO" id="GO:0004672">
    <property type="term" value="F:protein kinase activity"/>
    <property type="evidence" value="ECO:0007669"/>
    <property type="project" value="InterPro"/>
</dbReference>
<comment type="caution">
    <text evidence="3">The sequence shown here is derived from an EMBL/GenBank/DDBJ whole genome shotgun (WGS) entry which is preliminary data.</text>
</comment>
<dbReference type="Proteomes" id="UP000326912">
    <property type="component" value="Unassembled WGS sequence"/>
</dbReference>
<evidence type="ECO:0000313" key="4">
    <source>
        <dbReference type="Proteomes" id="UP000326912"/>
    </source>
</evidence>
<keyword evidence="4" id="KW-1185">Reference proteome</keyword>
<dbReference type="SUPFAM" id="SSF56112">
    <property type="entry name" value="Protein kinase-like (PK-like)"/>
    <property type="match status" value="1"/>
</dbReference>
<name>A0A5J4KFV8_9CHLR</name>
<dbReference type="EMBL" id="BKZW01000001">
    <property type="protein sequence ID" value="GER86275.1"/>
    <property type="molecule type" value="Genomic_DNA"/>
</dbReference>